<accession>A0A645F268</accession>
<sequence>MHQIDAGRQPCRDQQQRRDELAGGARIDLHPRPAQQGGGVHGEGQRVVVQLNTELGQTVQQRAHRTLRRVRITEEVAAATRQCRDWRHEAHHGAGQTAVDALGTRREMRWRRHPDDVFGGIQRDVDPNPQGAQRSDHQLGIAGCQQTDQRARRVGQRGQHQRTI</sequence>
<feature type="compositionally biased region" description="Basic residues" evidence="1">
    <location>
        <begin position="152"/>
        <end position="164"/>
    </location>
</feature>
<feature type="region of interest" description="Disordered" evidence="1">
    <location>
        <begin position="117"/>
        <end position="137"/>
    </location>
</feature>
<feature type="compositionally biased region" description="Basic and acidic residues" evidence="1">
    <location>
        <begin position="10"/>
        <end position="31"/>
    </location>
</feature>
<evidence type="ECO:0000313" key="2">
    <source>
        <dbReference type="EMBL" id="MPN06753.1"/>
    </source>
</evidence>
<dbReference type="AlphaFoldDB" id="A0A645F268"/>
<feature type="region of interest" description="Disordered" evidence="1">
    <location>
        <begin position="1"/>
        <end position="42"/>
    </location>
</feature>
<reference evidence="2" key="1">
    <citation type="submission" date="2019-08" db="EMBL/GenBank/DDBJ databases">
        <authorList>
            <person name="Kucharzyk K."/>
            <person name="Murdoch R.W."/>
            <person name="Higgins S."/>
            <person name="Loffler F."/>
        </authorList>
    </citation>
    <scope>NUCLEOTIDE SEQUENCE</scope>
</reference>
<evidence type="ECO:0000256" key="1">
    <source>
        <dbReference type="SAM" id="MobiDB-lite"/>
    </source>
</evidence>
<proteinExistence type="predicted"/>
<comment type="caution">
    <text evidence="2">The sequence shown here is derived from an EMBL/GenBank/DDBJ whole genome shotgun (WGS) entry which is preliminary data.</text>
</comment>
<gene>
    <name evidence="2" type="ORF">SDC9_154010</name>
</gene>
<dbReference type="EMBL" id="VSSQ01052697">
    <property type="protein sequence ID" value="MPN06753.1"/>
    <property type="molecule type" value="Genomic_DNA"/>
</dbReference>
<protein>
    <submittedName>
        <fullName evidence="2">Uncharacterized protein</fullName>
    </submittedName>
</protein>
<organism evidence="2">
    <name type="scientific">bioreactor metagenome</name>
    <dbReference type="NCBI Taxonomy" id="1076179"/>
    <lineage>
        <taxon>unclassified sequences</taxon>
        <taxon>metagenomes</taxon>
        <taxon>ecological metagenomes</taxon>
    </lineage>
</organism>
<feature type="region of interest" description="Disordered" evidence="1">
    <location>
        <begin position="145"/>
        <end position="164"/>
    </location>
</feature>
<name>A0A645F268_9ZZZZ</name>